<dbReference type="SUPFAM" id="SSF57903">
    <property type="entry name" value="FYVE/PHD zinc finger"/>
    <property type="match status" value="1"/>
</dbReference>
<dbReference type="PANTHER" id="PTHR46174">
    <property type="entry name" value="CXXC-TYPE ZINC FINGER PROTEIN 1"/>
    <property type="match status" value="1"/>
</dbReference>
<dbReference type="KEGG" id="ker:91099067"/>
<feature type="compositionally biased region" description="Basic residues" evidence="7">
    <location>
        <begin position="67"/>
        <end position="78"/>
    </location>
</feature>
<dbReference type="AlphaFoldDB" id="A0AAX4K796"/>
<feature type="compositionally biased region" description="Gly residues" evidence="7">
    <location>
        <begin position="526"/>
        <end position="535"/>
    </location>
</feature>
<comment type="subcellular location">
    <subcellularLocation>
        <location evidence="1">Nucleus</location>
    </subcellularLocation>
</comment>
<evidence type="ECO:0000313" key="9">
    <source>
        <dbReference type="EMBL" id="WWD02225.1"/>
    </source>
</evidence>
<feature type="compositionally biased region" description="Low complexity" evidence="7">
    <location>
        <begin position="284"/>
        <end position="300"/>
    </location>
</feature>
<dbReference type="SMART" id="SM00249">
    <property type="entry name" value="PHD"/>
    <property type="match status" value="1"/>
</dbReference>
<dbReference type="Pfam" id="PF00628">
    <property type="entry name" value="PHD"/>
    <property type="match status" value="1"/>
</dbReference>
<dbReference type="Proteomes" id="UP001358614">
    <property type="component" value="Chromosome 1"/>
</dbReference>
<sequence>MARRPGERSDRESSPDPLDLISQPRSPQPVVQPPISKSTSTSTSTSTSRTRNSRSTSSRSASPVKKGTGKSRGSKSKSKSPEKKAVRRVVHAPISESEGLDVNTEDEERGRTNRKMKKRRMQSDSEEDEDGGMKSINDVKGADGEQRTEEVVRLVGQSDEPADDLHDHEEVKMEEELGDTNMAAAQDDVRMEPTSMRDESPMNKEKSDVEVESHQQEKQPEVSGTWEGDNMELDNKGNGDTTSIRIEKEEPRPTPTPPEIDGTNETNLQAHPSTNISPSATIGPIQAADPPIEEAPIAETSEIHKEPKDLAQDDIEGMVKGDDFTATSDTAQTNQPDLSSDRQTEVIVDTDGGLITEKECEAVPKKENQDGAEQVGNINSTTDRKGNGQATSDGDSEEVVAKPAHGVTEEREEHSVEEKMDIDSAQITEPVNLDSAEKTDKVVEAEGEMEIDTIPYRDVEEQGEGENEIGSSHNATPAPSSPAISITASQASTNVTKPNKKAPATSKKKSANTGGKKASTPISVGSGMGAGTGKKGAGKGKGKTKVEELKGASSSKPKSSGSASSEPSQTPTTPTRPTSTSNNSPNPFQSPDKNAIYCVCRKPYNEEEDEVMMVGCESCDNWFHPNCVGLTDEMVDALDVYICKSCERSTHQRTIYKQLCKRDGCSKSLVGTSSKFCSSSCAFQHSQSLLSSMTNKNTLKQLAKTFIGFPEPKLGISTVNHADHIPSLQPNLSTSDRLVDLEKQLGKVDKSIELVKKRQQILDDTISKAESAILTVNVIEEEEEEEVRQSKKGKKKKSGMNINGNGNGSGKDDKPCGWSKVLIADDQEVRSFNLTEQEQGVKSEDEEGEICMRGKRRCDRHQGWQRTIAAQLEIEMASLERTQKNLVDYIDSLKSSSEVKTFSDEIRNGFLERKGLLKS</sequence>
<evidence type="ECO:0000256" key="5">
    <source>
        <dbReference type="ARBA" id="ARBA00023242"/>
    </source>
</evidence>
<dbReference type="PROSITE" id="PS50016">
    <property type="entry name" value="ZF_PHD_2"/>
    <property type="match status" value="1"/>
</dbReference>
<dbReference type="PROSITE" id="PS01359">
    <property type="entry name" value="ZF_PHD_1"/>
    <property type="match status" value="1"/>
</dbReference>
<dbReference type="InterPro" id="IPR013083">
    <property type="entry name" value="Znf_RING/FYVE/PHD"/>
</dbReference>
<dbReference type="InterPro" id="IPR019787">
    <property type="entry name" value="Znf_PHD-finger"/>
</dbReference>
<evidence type="ECO:0000256" key="6">
    <source>
        <dbReference type="PROSITE-ProRule" id="PRU00146"/>
    </source>
</evidence>
<evidence type="ECO:0000313" key="10">
    <source>
        <dbReference type="Proteomes" id="UP001358614"/>
    </source>
</evidence>
<dbReference type="GO" id="GO:0048188">
    <property type="term" value="C:Set1C/COMPASS complex"/>
    <property type="evidence" value="ECO:0007669"/>
    <property type="project" value="InterPro"/>
</dbReference>
<feature type="compositionally biased region" description="Basic and acidic residues" evidence="7">
    <location>
        <begin position="1"/>
        <end position="14"/>
    </location>
</feature>
<evidence type="ECO:0000256" key="2">
    <source>
        <dbReference type="ARBA" id="ARBA00022723"/>
    </source>
</evidence>
<keyword evidence="10" id="KW-1185">Reference proteome</keyword>
<evidence type="ECO:0000259" key="8">
    <source>
        <dbReference type="PROSITE" id="PS50016"/>
    </source>
</evidence>
<evidence type="ECO:0000256" key="4">
    <source>
        <dbReference type="ARBA" id="ARBA00022833"/>
    </source>
</evidence>
<feature type="compositionally biased region" description="Low complexity" evidence="7">
    <location>
        <begin position="33"/>
        <end position="66"/>
    </location>
</feature>
<dbReference type="RefSeq" id="XP_066080192.1">
    <property type="nucleotide sequence ID" value="XM_066224095.1"/>
</dbReference>
<feature type="domain" description="PHD-type" evidence="8">
    <location>
        <begin position="595"/>
        <end position="649"/>
    </location>
</feature>
<evidence type="ECO:0000256" key="3">
    <source>
        <dbReference type="ARBA" id="ARBA00022771"/>
    </source>
</evidence>
<feature type="compositionally biased region" description="Polar residues" evidence="7">
    <location>
        <begin position="325"/>
        <end position="338"/>
    </location>
</feature>
<dbReference type="InterPro" id="IPR019786">
    <property type="entry name" value="Zinc_finger_PHD-type_CS"/>
</dbReference>
<reference evidence="9 10" key="1">
    <citation type="submission" date="2024-01" db="EMBL/GenBank/DDBJ databases">
        <title>Comparative genomics of Cryptococcus and Kwoniella reveals pathogenesis evolution and contrasting modes of karyotype evolution via chromosome fusion or intercentromeric recombination.</title>
        <authorList>
            <person name="Coelho M.A."/>
            <person name="David-Palma M."/>
            <person name="Shea T."/>
            <person name="Bowers K."/>
            <person name="McGinley-Smith S."/>
            <person name="Mohammad A.W."/>
            <person name="Gnirke A."/>
            <person name="Yurkov A.M."/>
            <person name="Nowrousian M."/>
            <person name="Sun S."/>
            <person name="Cuomo C.A."/>
            <person name="Heitman J."/>
        </authorList>
    </citation>
    <scope>NUCLEOTIDE SEQUENCE [LARGE SCALE GENOMIC DNA]</scope>
    <source>
        <strain evidence="9 10">PYCC6329</strain>
    </source>
</reference>
<evidence type="ECO:0000256" key="7">
    <source>
        <dbReference type="SAM" id="MobiDB-lite"/>
    </source>
</evidence>
<gene>
    <name evidence="9" type="ORF">V865_000263</name>
</gene>
<feature type="region of interest" description="Disordered" evidence="7">
    <location>
        <begin position="783"/>
        <end position="817"/>
    </location>
</feature>
<dbReference type="GeneID" id="91099067"/>
<keyword evidence="5" id="KW-0539">Nucleus</keyword>
<protein>
    <recommendedName>
        <fullName evidence="8">PHD-type domain-containing protein</fullName>
    </recommendedName>
</protein>
<keyword evidence="4" id="KW-0862">Zinc</keyword>
<dbReference type="InterPro" id="IPR011011">
    <property type="entry name" value="Znf_FYVE_PHD"/>
</dbReference>
<feature type="region of interest" description="Disordered" evidence="7">
    <location>
        <begin position="1"/>
        <end position="589"/>
    </location>
</feature>
<organism evidence="9 10">
    <name type="scientific">Kwoniella europaea PYCC6329</name>
    <dbReference type="NCBI Taxonomy" id="1423913"/>
    <lineage>
        <taxon>Eukaryota</taxon>
        <taxon>Fungi</taxon>
        <taxon>Dikarya</taxon>
        <taxon>Basidiomycota</taxon>
        <taxon>Agaricomycotina</taxon>
        <taxon>Tremellomycetes</taxon>
        <taxon>Tremellales</taxon>
        <taxon>Cryptococcaceae</taxon>
        <taxon>Kwoniella</taxon>
    </lineage>
</organism>
<dbReference type="PANTHER" id="PTHR46174:SF1">
    <property type="entry name" value="CXXC-TYPE ZINC FINGER PROTEIN 1"/>
    <property type="match status" value="1"/>
</dbReference>
<dbReference type="GO" id="GO:0045893">
    <property type="term" value="P:positive regulation of DNA-templated transcription"/>
    <property type="evidence" value="ECO:0007669"/>
    <property type="project" value="TreeGrafter"/>
</dbReference>
<dbReference type="EMBL" id="CP144089">
    <property type="protein sequence ID" value="WWD02225.1"/>
    <property type="molecule type" value="Genomic_DNA"/>
</dbReference>
<evidence type="ECO:0000256" key="1">
    <source>
        <dbReference type="ARBA" id="ARBA00004123"/>
    </source>
</evidence>
<proteinExistence type="predicted"/>
<feature type="compositionally biased region" description="Basic and acidic residues" evidence="7">
    <location>
        <begin position="356"/>
        <end position="369"/>
    </location>
</feature>
<dbReference type="GO" id="GO:0008270">
    <property type="term" value="F:zinc ion binding"/>
    <property type="evidence" value="ECO:0007669"/>
    <property type="project" value="UniProtKB-KW"/>
</dbReference>
<feature type="compositionally biased region" description="Basic and acidic residues" evidence="7">
    <location>
        <begin position="435"/>
        <end position="444"/>
    </location>
</feature>
<keyword evidence="3 6" id="KW-0863">Zinc-finger</keyword>
<feature type="compositionally biased region" description="Basic and acidic residues" evidence="7">
    <location>
        <begin position="163"/>
        <end position="175"/>
    </location>
</feature>
<accession>A0AAX4K796</accession>
<name>A0AAX4K796_9TREE</name>
<keyword evidence="2" id="KW-0479">Metal-binding</keyword>
<feature type="compositionally biased region" description="Polar residues" evidence="7">
    <location>
        <begin position="263"/>
        <end position="280"/>
    </location>
</feature>
<feature type="compositionally biased region" description="Basic and acidic residues" evidence="7">
    <location>
        <begin position="301"/>
        <end position="323"/>
    </location>
</feature>
<feature type="compositionally biased region" description="Basic and acidic residues" evidence="7">
    <location>
        <begin position="140"/>
        <end position="152"/>
    </location>
</feature>
<dbReference type="InterPro" id="IPR001965">
    <property type="entry name" value="Znf_PHD"/>
</dbReference>
<dbReference type="Gene3D" id="3.30.40.10">
    <property type="entry name" value="Zinc/RING finger domain, C3HC4 (zinc finger)"/>
    <property type="match status" value="1"/>
</dbReference>
<feature type="compositionally biased region" description="Low complexity" evidence="7">
    <location>
        <begin position="475"/>
        <end position="505"/>
    </location>
</feature>
<feature type="compositionally biased region" description="Basic and acidic residues" evidence="7">
    <location>
        <begin position="187"/>
        <end position="220"/>
    </location>
</feature>
<feature type="compositionally biased region" description="Basic and acidic residues" evidence="7">
    <location>
        <begin position="407"/>
        <end position="422"/>
    </location>
</feature>
<feature type="compositionally biased region" description="Low complexity" evidence="7">
    <location>
        <begin position="551"/>
        <end position="587"/>
    </location>
</feature>
<dbReference type="InterPro" id="IPR037869">
    <property type="entry name" value="Spp1/CFP1"/>
</dbReference>